<evidence type="ECO:0000256" key="1">
    <source>
        <dbReference type="ARBA" id="ARBA00004651"/>
    </source>
</evidence>
<dbReference type="OrthoDB" id="1121311at2"/>
<dbReference type="Pfam" id="PF12823">
    <property type="entry name" value="DUF3817"/>
    <property type="match status" value="1"/>
</dbReference>
<evidence type="ECO:0000313" key="8">
    <source>
        <dbReference type="EMBL" id="PEN14257.1"/>
    </source>
</evidence>
<feature type="transmembrane region" description="Helical" evidence="6">
    <location>
        <begin position="71"/>
        <end position="90"/>
    </location>
</feature>
<dbReference type="Proteomes" id="UP000220102">
    <property type="component" value="Unassembled WGS sequence"/>
</dbReference>
<evidence type="ECO:0000256" key="3">
    <source>
        <dbReference type="ARBA" id="ARBA00022692"/>
    </source>
</evidence>
<evidence type="ECO:0000256" key="6">
    <source>
        <dbReference type="SAM" id="Phobius"/>
    </source>
</evidence>
<name>A0A2A8D0B5_9BACT</name>
<evidence type="ECO:0000256" key="2">
    <source>
        <dbReference type="ARBA" id="ARBA00022475"/>
    </source>
</evidence>
<comment type="caution">
    <text evidence="8">The sequence shown here is derived from an EMBL/GenBank/DDBJ whole genome shotgun (WGS) entry which is preliminary data.</text>
</comment>
<organism evidence="8 9">
    <name type="scientific">Longibacter salinarum</name>
    <dbReference type="NCBI Taxonomy" id="1850348"/>
    <lineage>
        <taxon>Bacteria</taxon>
        <taxon>Pseudomonadati</taxon>
        <taxon>Rhodothermota</taxon>
        <taxon>Rhodothermia</taxon>
        <taxon>Rhodothermales</taxon>
        <taxon>Salisaetaceae</taxon>
        <taxon>Longibacter</taxon>
    </lineage>
</organism>
<proteinExistence type="predicted"/>
<gene>
    <name evidence="8" type="ORF">CRI94_04255</name>
</gene>
<feature type="transmembrane region" description="Helical" evidence="6">
    <location>
        <begin position="6"/>
        <end position="25"/>
    </location>
</feature>
<dbReference type="AlphaFoldDB" id="A0A2A8D0B5"/>
<protein>
    <recommendedName>
        <fullName evidence="7">DUF3817 domain-containing protein</fullName>
    </recommendedName>
</protein>
<keyword evidence="9" id="KW-1185">Reference proteome</keyword>
<dbReference type="NCBIfam" id="TIGR03954">
    <property type="entry name" value="integ_memb_HG"/>
    <property type="match status" value="1"/>
</dbReference>
<dbReference type="PANTHER" id="PTHR40077">
    <property type="entry name" value="MEMBRANE PROTEIN-RELATED"/>
    <property type="match status" value="1"/>
</dbReference>
<accession>A0A2A8D0B5</accession>
<dbReference type="GO" id="GO:0005886">
    <property type="term" value="C:plasma membrane"/>
    <property type="evidence" value="ECO:0007669"/>
    <property type="project" value="UniProtKB-SubCell"/>
</dbReference>
<feature type="transmembrane region" description="Helical" evidence="6">
    <location>
        <begin position="37"/>
        <end position="59"/>
    </location>
</feature>
<dbReference type="InterPro" id="IPR023845">
    <property type="entry name" value="DUF3817_TM"/>
</dbReference>
<comment type="subcellular location">
    <subcellularLocation>
        <location evidence="1">Cell membrane</location>
        <topology evidence="1">Multi-pass membrane protein</topology>
    </subcellularLocation>
</comment>
<dbReference type="EMBL" id="PDEQ01000002">
    <property type="protein sequence ID" value="PEN14257.1"/>
    <property type="molecule type" value="Genomic_DNA"/>
</dbReference>
<feature type="domain" description="DUF3817" evidence="7">
    <location>
        <begin position="7"/>
        <end position="91"/>
    </location>
</feature>
<evidence type="ECO:0000313" key="9">
    <source>
        <dbReference type="Proteomes" id="UP000220102"/>
    </source>
</evidence>
<evidence type="ECO:0000259" key="7">
    <source>
        <dbReference type="Pfam" id="PF12823"/>
    </source>
</evidence>
<evidence type="ECO:0000256" key="4">
    <source>
        <dbReference type="ARBA" id="ARBA00022989"/>
    </source>
</evidence>
<sequence>MSLFFSWRMSAIIEGISYIVLLFIAMPMKYIYGMPEAVRLVGSIHGLLFVVFMALLAVVYLRDTMTLKQCVMAFIASVIPFGAFVFDHYIRQRVPA</sequence>
<reference evidence="8 9" key="1">
    <citation type="submission" date="2017-10" db="EMBL/GenBank/DDBJ databases">
        <title>Draft genome of Longibacter Salinarum.</title>
        <authorList>
            <person name="Goh K.M."/>
            <person name="Shamsir M.S."/>
            <person name="Lim S.W."/>
        </authorList>
    </citation>
    <scope>NUCLEOTIDE SEQUENCE [LARGE SCALE GENOMIC DNA]</scope>
    <source>
        <strain evidence="8 9">KCTC 52045</strain>
    </source>
</reference>
<keyword evidence="4 6" id="KW-1133">Transmembrane helix</keyword>
<dbReference type="PANTHER" id="PTHR40077:SF1">
    <property type="entry name" value="MEMBRANE PROTEIN"/>
    <property type="match status" value="1"/>
</dbReference>
<dbReference type="RefSeq" id="WP_098074437.1">
    <property type="nucleotide sequence ID" value="NZ_PDEQ01000002.1"/>
</dbReference>
<keyword evidence="3 6" id="KW-0812">Transmembrane</keyword>
<evidence type="ECO:0000256" key="5">
    <source>
        <dbReference type="ARBA" id="ARBA00023136"/>
    </source>
</evidence>
<keyword evidence="5 6" id="KW-0472">Membrane</keyword>
<keyword evidence="2" id="KW-1003">Cell membrane</keyword>